<dbReference type="EMBL" id="BKCJ011799736">
    <property type="protein sequence ID" value="GFD53898.1"/>
    <property type="molecule type" value="Genomic_DNA"/>
</dbReference>
<evidence type="ECO:0000313" key="1">
    <source>
        <dbReference type="EMBL" id="GFD53898.1"/>
    </source>
</evidence>
<dbReference type="AlphaFoldDB" id="A0A699X7M4"/>
<reference evidence="1" key="1">
    <citation type="journal article" date="2019" name="Sci. Rep.">
        <title>Draft genome of Tanacetum cinerariifolium, the natural source of mosquito coil.</title>
        <authorList>
            <person name="Yamashiro T."/>
            <person name="Shiraishi A."/>
            <person name="Satake H."/>
            <person name="Nakayama K."/>
        </authorList>
    </citation>
    <scope>NUCLEOTIDE SEQUENCE</scope>
</reference>
<organism evidence="1">
    <name type="scientific">Tanacetum cinerariifolium</name>
    <name type="common">Dalmatian daisy</name>
    <name type="synonym">Chrysanthemum cinerariifolium</name>
    <dbReference type="NCBI Taxonomy" id="118510"/>
    <lineage>
        <taxon>Eukaryota</taxon>
        <taxon>Viridiplantae</taxon>
        <taxon>Streptophyta</taxon>
        <taxon>Embryophyta</taxon>
        <taxon>Tracheophyta</taxon>
        <taxon>Spermatophyta</taxon>
        <taxon>Magnoliopsida</taxon>
        <taxon>eudicotyledons</taxon>
        <taxon>Gunneridae</taxon>
        <taxon>Pentapetalae</taxon>
        <taxon>asterids</taxon>
        <taxon>campanulids</taxon>
        <taxon>Asterales</taxon>
        <taxon>Asteraceae</taxon>
        <taxon>Asteroideae</taxon>
        <taxon>Anthemideae</taxon>
        <taxon>Anthemidinae</taxon>
        <taxon>Tanacetum</taxon>
    </lineage>
</organism>
<gene>
    <name evidence="1" type="ORF">Tci_925867</name>
</gene>
<accession>A0A699X7M4</accession>
<comment type="caution">
    <text evidence="1">The sequence shown here is derived from an EMBL/GenBank/DDBJ whole genome shotgun (WGS) entry which is preliminary data.</text>
</comment>
<sequence>PRIPHAGRHFWQQRQWLHPGQLVPAGRRAARGAGAGGKLENEPSC</sequence>
<name>A0A699X7M4_TANCI</name>
<proteinExistence type="predicted"/>
<protein>
    <submittedName>
        <fullName evidence="1">Uncharacterized protein</fullName>
    </submittedName>
</protein>
<feature type="non-terminal residue" evidence="1">
    <location>
        <position position="1"/>
    </location>
</feature>